<organism evidence="4 5">
    <name type="scientific">Planococcus halocryophilus</name>
    <dbReference type="NCBI Taxonomy" id="1215089"/>
    <lineage>
        <taxon>Bacteria</taxon>
        <taxon>Bacillati</taxon>
        <taxon>Bacillota</taxon>
        <taxon>Bacilli</taxon>
        <taxon>Bacillales</taxon>
        <taxon>Caryophanaceae</taxon>
        <taxon>Planococcus</taxon>
    </lineage>
</organism>
<dbReference type="InterPro" id="IPR003749">
    <property type="entry name" value="ThiS/MoaD-like"/>
</dbReference>
<dbReference type="STRING" id="1215089.BBI08_04555"/>
<dbReference type="GO" id="GO:0006777">
    <property type="term" value="P:Mo-molybdopterin cofactor biosynthetic process"/>
    <property type="evidence" value="ECO:0007669"/>
    <property type="project" value="InterPro"/>
</dbReference>
<evidence type="ECO:0000313" key="5">
    <source>
        <dbReference type="Proteomes" id="UP000092687"/>
    </source>
</evidence>
<dbReference type="GO" id="GO:0000166">
    <property type="term" value="F:nucleotide binding"/>
    <property type="evidence" value="ECO:0007669"/>
    <property type="project" value="UniProtKB-KW"/>
</dbReference>
<dbReference type="OrthoDB" id="9801945at2"/>
<evidence type="ECO:0000256" key="3">
    <source>
        <dbReference type="ARBA" id="ARBA00024247"/>
    </source>
</evidence>
<dbReference type="PANTHER" id="PTHR33359:SF1">
    <property type="entry name" value="MOLYBDOPTERIN SYNTHASE SULFUR CARRIER SUBUNIT"/>
    <property type="match status" value="1"/>
</dbReference>
<evidence type="ECO:0000256" key="1">
    <source>
        <dbReference type="ARBA" id="ARBA00022741"/>
    </source>
</evidence>
<dbReference type="InterPro" id="IPR016155">
    <property type="entry name" value="Mopterin_synth/thiamin_S_b"/>
</dbReference>
<evidence type="ECO:0000256" key="2">
    <source>
        <dbReference type="ARBA" id="ARBA00024200"/>
    </source>
</evidence>
<dbReference type="Proteomes" id="UP000092687">
    <property type="component" value="Chromosome"/>
</dbReference>
<evidence type="ECO:0000313" key="4">
    <source>
        <dbReference type="EMBL" id="ANU13157.1"/>
    </source>
</evidence>
<name>A0A1C7DP19_9BACL</name>
<sequence>MISLVYFAGLKDQTGVSEEQVDMAGKTVDELWQWATEKYPEFLSGAARLAVNEEYALPTDVLETGDVVAFIPPVSGG</sequence>
<dbReference type="PANTHER" id="PTHR33359">
    <property type="entry name" value="MOLYBDOPTERIN SYNTHASE SULFUR CARRIER SUBUNIT"/>
    <property type="match status" value="1"/>
</dbReference>
<reference evidence="4" key="1">
    <citation type="submission" date="2016-10" db="EMBL/GenBank/DDBJ databases">
        <authorList>
            <person name="de Groot N.N."/>
        </authorList>
    </citation>
    <scope>NUCLEOTIDE SEQUENCE</scope>
    <source>
        <strain evidence="4">DSM 24743</strain>
    </source>
</reference>
<dbReference type="GO" id="GO:1990133">
    <property type="term" value="C:molybdopterin adenylyltransferase complex"/>
    <property type="evidence" value="ECO:0007669"/>
    <property type="project" value="TreeGrafter"/>
</dbReference>
<dbReference type="KEGG" id="phc:BBI08_04555"/>
<dbReference type="UniPathway" id="UPA00344"/>
<proteinExistence type="inferred from homology"/>
<dbReference type="CDD" id="cd00754">
    <property type="entry name" value="Ubl_MoaD"/>
    <property type="match status" value="1"/>
</dbReference>
<dbReference type="InterPro" id="IPR012675">
    <property type="entry name" value="Beta-grasp_dom_sf"/>
</dbReference>
<keyword evidence="5" id="KW-1185">Reference proteome</keyword>
<comment type="similarity">
    <text evidence="2">Belongs to the MoaD family.</text>
</comment>
<dbReference type="SUPFAM" id="SSF54285">
    <property type="entry name" value="MoaD/ThiS"/>
    <property type="match status" value="1"/>
</dbReference>
<dbReference type="Pfam" id="PF02597">
    <property type="entry name" value="ThiS"/>
    <property type="match status" value="1"/>
</dbReference>
<dbReference type="AlphaFoldDB" id="A0A1C7DP19"/>
<dbReference type="RefSeq" id="WP_008497459.1">
    <property type="nucleotide sequence ID" value="NZ_CP016537.2"/>
</dbReference>
<keyword evidence="1" id="KW-0547">Nucleotide-binding</keyword>
<dbReference type="NCBIfam" id="TIGR01682">
    <property type="entry name" value="moaD"/>
    <property type="match status" value="1"/>
</dbReference>
<gene>
    <name evidence="4" type="ORF">BBI08_04555</name>
</gene>
<accession>A0A1C7DP19</accession>
<protein>
    <recommendedName>
        <fullName evidence="3">Molybdopterin synthase sulfur carrier subunit</fullName>
    </recommendedName>
</protein>
<dbReference type="InterPro" id="IPR044672">
    <property type="entry name" value="MOCS2A"/>
</dbReference>
<dbReference type="EMBL" id="CP016537">
    <property type="protein sequence ID" value="ANU13157.1"/>
    <property type="molecule type" value="Genomic_DNA"/>
</dbReference>
<dbReference type="Gene3D" id="3.10.20.30">
    <property type="match status" value="1"/>
</dbReference>